<dbReference type="Proteomes" id="UP000095662">
    <property type="component" value="Unassembled WGS sequence"/>
</dbReference>
<dbReference type="PANTHER" id="PTHR34773:SF1">
    <property type="entry name" value="FLAGELLAR SECRETION CHAPERONE FLIS"/>
    <property type="match status" value="1"/>
</dbReference>
<feature type="coiled-coil region" evidence="6">
    <location>
        <begin position="109"/>
        <end position="137"/>
    </location>
</feature>
<evidence type="ECO:0000256" key="3">
    <source>
        <dbReference type="ARBA" id="ARBA00022490"/>
    </source>
</evidence>
<evidence type="ECO:0000313" key="7">
    <source>
        <dbReference type="EMBL" id="CUQ81594.1"/>
    </source>
</evidence>
<evidence type="ECO:0000256" key="6">
    <source>
        <dbReference type="SAM" id="Coils"/>
    </source>
</evidence>
<dbReference type="NCBIfam" id="TIGR00208">
    <property type="entry name" value="fliS"/>
    <property type="match status" value="1"/>
</dbReference>
<dbReference type="STRING" id="39492.ERS852540_00297"/>
<dbReference type="PANTHER" id="PTHR34773">
    <property type="entry name" value="FLAGELLAR SECRETION CHAPERONE FLIS"/>
    <property type="match status" value="1"/>
</dbReference>
<keyword evidence="7" id="KW-0282">Flagellum</keyword>
<dbReference type="EMBL" id="CZBY01000002">
    <property type="protein sequence ID" value="CUQ81594.1"/>
    <property type="molecule type" value="Genomic_DNA"/>
</dbReference>
<dbReference type="Pfam" id="PF02561">
    <property type="entry name" value="FliS"/>
    <property type="match status" value="1"/>
</dbReference>
<name>A0A174Z2H3_9FIRM</name>
<dbReference type="AlphaFoldDB" id="A0A174Z2H3"/>
<dbReference type="SUPFAM" id="SSF101116">
    <property type="entry name" value="Flagellar export chaperone FliS"/>
    <property type="match status" value="1"/>
</dbReference>
<keyword evidence="6" id="KW-0175">Coiled coil</keyword>
<dbReference type="GO" id="GO:0005829">
    <property type="term" value="C:cytosol"/>
    <property type="evidence" value="ECO:0007669"/>
    <property type="project" value="UniProtKB-SubCell"/>
</dbReference>
<dbReference type="GO" id="GO:0044780">
    <property type="term" value="P:bacterial-type flagellum assembly"/>
    <property type="evidence" value="ECO:0007669"/>
    <property type="project" value="InterPro"/>
</dbReference>
<dbReference type="OrthoDB" id="1524959at2"/>
<evidence type="ECO:0000256" key="1">
    <source>
        <dbReference type="ARBA" id="ARBA00004514"/>
    </source>
</evidence>
<dbReference type="InterPro" id="IPR003713">
    <property type="entry name" value="FliS"/>
</dbReference>
<comment type="subcellular location">
    <subcellularLocation>
        <location evidence="1">Cytoplasm</location>
        <location evidence="1">Cytosol</location>
    </subcellularLocation>
</comment>
<evidence type="ECO:0000256" key="5">
    <source>
        <dbReference type="ARBA" id="ARBA00023186"/>
    </source>
</evidence>
<evidence type="ECO:0000313" key="8">
    <source>
        <dbReference type="Proteomes" id="UP000095662"/>
    </source>
</evidence>
<keyword evidence="5" id="KW-0143">Chaperone</keyword>
<dbReference type="CDD" id="cd16098">
    <property type="entry name" value="FliS"/>
    <property type="match status" value="1"/>
</dbReference>
<evidence type="ECO:0000256" key="4">
    <source>
        <dbReference type="ARBA" id="ARBA00022795"/>
    </source>
</evidence>
<comment type="similarity">
    <text evidence="2">Belongs to the FliS family.</text>
</comment>
<organism evidence="7 8">
    <name type="scientific">[Eubacterium] siraeum</name>
    <dbReference type="NCBI Taxonomy" id="39492"/>
    <lineage>
        <taxon>Bacteria</taxon>
        <taxon>Bacillati</taxon>
        <taxon>Bacillota</taxon>
        <taxon>Clostridia</taxon>
        <taxon>Eubacteriales</taxon>
        <taxon>Oscillospiraceae</taxon>
        <taxon>Oscillospiraceae incertae sedis</taxon>
    </lineage>
</organism>
<sequence length="139" mass="15846">MNNAFSAYKKQSVTTLTPGDVVVKLYMEAERQLNRASYYIPLKNYEETNKALIKAQDVINALRSCLDMKIPVSKNLDSLYEYFNREIVEANIKKDKAKVDALLPMIGELREAFAEINSMSREQMEAQEKAAQSAMQEQA</sequence>
<evidence type="ECO:0000256" key="2">
    <source>
        <dbReference type="ARBA" id="ARBA00008787"/>
    </source>
</evidence>
<protein>
    <submittedName>
        <fullName evidence="7">Flagellar protein fliS</fullName>
    </submittedName>
</protein>
<dbReference type="InterPro" id="IPR036584">
    <property type="entry name" value="FliS_sf"/>
</dbReference>
<dbReference type="GO" id="GO:0071973">
    <property type="term" value="P:bacterial-type flagellum-dependent cell motility"/>
    <property type="evidence" value="ECO:0007669"/>
    <property type="project" value="TreeGrafter"/>
</dbReference>
<reference evidence="7 8" key="1">
    <citation type="submission" date="2015-09" db="EMBL/GenBank/DDBJ databases">
        <authorList>
            <consortium name="Pathogen Informatics"/>
        </authorList>
    </citation>
    <scope>NUCLEOTIDE SEQUENCE [LARGE SCALE GENOMIC DNA]</scope>
    <source>
        <strain evidence="7 8">2789STDY5834928</strain>
    </source>
</reference>
<keyword evidence="7" id="KW-0969">Cilium</keyword>
<accession>A0A174Z2H3</accession>
<proteinExistence type="inferred from homology"/>
<gene>
    <name evidence="7" type="primary">fliS</name>
    <name evidence="7" type="ORF">ERS852540_00297</name>
</gene>
<keyword evidence="3" id="KW-0963">Cytoplasm</keyword>
<keyword evidence="4" id="KW-1005">Bacterial flagellum biogenesis</keyword>
<dbReference type="Gene3D" id="1.20.120.340">
    <property type="entry name" value="Flagellar protein FliS"/>
    <property type="match status" value="1"/>
</dbReference>
<keyword evidence="7" id="KW-0966">Cell projection</keyword>